<evidence type="ECO:0000256" key="2">
    <source>
        <dbReference type="ARBA" id="ARBA00004718"/>
    </source>
</evidence>
<accession>A0A9Q0S4F4</accession>
<comment type="pathway">
    <text evidence="2">Protein modification; protein sumoylation.</text>
</comment>
<sequence>MSASTTTFIEKYISNLKKSCEMAVKYDYEANLEQFLKFAAEIAEVDLRNKHMKEALQKDEDSEEDETELDRVSYGYLLILLTRNGPNQKTEDETVISLCQYINLYSYPSQAFQEAKETNFDTQTIKQHKIYTDFERFVRDLLSKQIKTANNVALTTVDNDMEITETSRSAIDPLTKGPLLRPVRNIHCGHTYGYQSVMDSLQINPRLRCPMVGCSNKVFIKSADLIEL</sequence>
<gene>
    <name evidence="15" type="primary">nsmce2</name>
    <name evidence="15" type="ORF">Bhyg_08061</name>
</gene>
<feature type="domain" description="SP-RING-type" evidence="14">
    <location>
        <begin position="157"/>
        <end position="228"/>
    </location>
</feature>
<dbReference type="GO" id="GO:0016874">
    <property type="term" value="F:ligase activity"/>
    <property type="evidence" value="ECO:0007669"/>
    <property type="project" value="UniProtKB-KW"/>
</dbReference>
<evidence type="ECO:0000256" key="8">
    <source>
        <dbReference type="ARBA" id="ARBA00022786"/>
    </source>
</evidence>
<comment type="similarity">
    <text evidence="3">Belongs to the NSE2 family.</text>
</comment>
<dbReference type="PANTHER" id="PTHR21330:SF1">
    <property type="entry name" value="E3 SUMO-PROTEIN LIGASE NSE2"/>
    <property type="match status" value="1"/>
</dbReference>
<evidence type="ECO:0000256" key="1">
    <source>
        <dbReference type="ARBA" id="ARBA00004123"/>
    </source>
</evidence>
<dbReference type="Pfam" id="PF11789">
    <property type="entry name" value="zf-Nse"/>
    <property type="match status" value="1"/>
</dbReference>
<dbReference type="GO" id="GO:0030915">
    <property type="term" value="C:Smc5-Smc6 complex"/>
    <property type="evidence" value="ECO:0007669"/>
    <property type="project" value="InterPro"/>
</dbReference>
<dbReference type="EMBL" id="WJQU01000002">
    <property type="protein sequence ID" value="KAJ6643105.1"/>
    <property type="molecule type" value="Genomic_DNA"/>
</dbReference>
<dbReference type="GO" id="GO:0016925">
    <property type="term" value="P:protein sumoylation"/>
    <property type="evidence" value="ECO:0007669"/>
    <property type="project" value="TreeGrafter"/>
</dbReference>
<evidence type="ECO:0000256" key="6">
    <source>
        <dbReference type="ARBA" id="ARBA00022723"/>
    </source>
</evidence>
<dbReference type="InterPro" id="IPR004181">
    <property type="entry name" value="Znf_MIZ"/>
</dbReference>
<evidence type="ECO:0000256" key="13">
    <source>
        <dbReference type="PROSITE-ProRule" id="PRU00452"/>
    </source>
</evidence>
<dbReference type="InterPro" id="IPR013083">
    <property type="entry name" value="Znf_RING/FYVE/PHD"/>
</dbReference>
<keyword evidence="5" id="KW-0808">Transferase</keyword>
<name>A0A9Q0S4F4_9DIPT</name>
<dbReference type="AlphaFoldDB" id="A0A9Q0S4F4"/>
<keyword evidence="6" id="KW-0479">Metal-binding</keyword>
<dbReference type="GO" id="GO:0008270">
    <property type="term" value="F:zinc ion binding"/>
    <property type="evidence" value="ECO:0007669"/>
    <property type="project" value="UniProtKB-KW"/>
</dbReference>
<dbReference type="GO" id="GO:0000724">
    <property type="term" value="P:double-strand break repair via homologous recombination"/>
    <property type="evidence" value="ECO:0007669"/>
    <property type="project" value="InterPro"/>
</dbReference>
<keyword evidence="10" id="KW-0539">Nucleus</keyword>
<dbReference type="PANTHER" id="PTHR21330">
    <property type="entry name" value="E3 SUMO-PROTEIN LIGASE NSE2"/>
    <property type="match status" value="1"/>
</dbReference>
<evidence type="ECO:0000256" key="10">
    <source>
        <dbReference type="ARBA" id="ARBA00023242"/>
    </source>
</evidence>
<keyword evidence="8" id="KW-0833">Ubl conjugation pathway</keyword>
<dbReference type="GO" id="GO:0005634">
    <property type="term" value="C:nucleus"/>
    <property type="evidence" value="ECO:0007669"/>
    <property type="project" value="UniProtKB-SubCell"/>
</dbReference>
<evidence type="ECO:0000256" key="5">
    <source>
        <dbReference type="ARBA" id="ARBA00022679"/>
    </source>
</evidence>
<protein>
    <recommendedName>
        <fullName evidence="4">E3 SUMO-protein ligase NSE2</fullName>
    </recommendedName>
    <alternativeName>
        <fullName evidence="11">E3 SUMO-protein transferase NSE2</fullName>
    </alternativeName>
    <alternativeName>
        <fullName evidence="12">Non-structural maintenance of chromosomes element 2 homolog</fullName>
    </alternativeName>
</protein>
<evidence type="ECO:0000256" key="12">
    <source>
        <dbReference type="ARBA" id="ARBA00032533"/>
    </source>
</evidence>
<proteinExistence type="inferred from homology"/>
<evidence type="ECO:0000256" key="4">
    <source>
        <dbReference type="ARBA" id="ARBA00020923"/>
    </source>
</evidence>
<dbReference type="Proteomes" id="UP001151699">
    <property type="component" value="Chromosome B"/>
</dbReference>
<dbReference type="InterPro" id="IPR026846">
    <property type="entry name" value="Nse2(Mms21)"/>
</dbReference>
<evidence type="ECO:0000256" key="3">
    <source>
        <dbReference type="ARBA" id="ARBA00008212"/>
    </source>
</evidence>
<dbReference type="OrthoDB" id="26899at2759"/>
<reference evidence="15" key="1">
    <citation type="submission" date="2022-07" db="EMBL/GenBank/DDBJ databases">
        <authorList>
            <person name="Trinca V."/>
            <person name="Uliana J.V.C."/>
            <person name="Torres T.T."/>
            <person name="Ward R.J."/>
            <person name="Monesi N."/>
        </authorList>
    </citation>
    <scope>NUCLEOTIDE SEQUENCE</scope>
    <source>
        <strain evidence="15">HSMRA1968</strain>
        <tissue evidence="15">Whole embryos</tissue>
    </source>
</reference>
<comment type="subcellular location">
    <subcellularLocation>
        <location evidence="1">Nucleus</location>
    </subcellularLocation>
</comment>
<keyword evidence="7 13" id="KW-0863">Zinc-finger</keyword>
<evidence type="ECO:0000256" key="7">
    <source>
        <dbReference type="ARBA" id="ARBA00022771"/>
    </source>
</evidence>
<comment type="caution">
    <text evidence="15">The sequence shown here is derived from an EMBL/GenBank/DDBJ whole genome shotgun (WGS) entry which is preliminary data.</text>
</comment>
<evidence type="ECO:0000313" key="15">
    <source>
        <dbReference type="EMBL" id="KAJ6643105.1"/>
    </source>
</evidence>
<organism evidence="15 16">
    <name type="scientific">Pseudolycoriella hygida</name>
    <dbReference type="NCBI Taxonomy" id="35572"/>
    <lineage>
        <taxon>Eukaryota</taxon>
        <taxon>Metazoa</taxon>
        <taxon>Ecdysozoa</taxon>
        <taxon>Arthropoda</taxon>
        <taxon>Hexapoda</taxon>
        <taxon>Insecta</taxon>
        <taxon>Pterygota</taxon>
        <taxon>Neoptera</taxon>
        <taxon>Endopterygota</taxon>
        <taxon>Diptera</taxon>
        <taxon>Nematocera</taxon>
        <taxon>Sciaroidea</taxon>
        <taxon>Sciaridae</taxon>
        <taxon>Pseudolycoriella</taxon>
    </lineage>
</organism>
<dbReference type="Gene3D" id="3.30.40.10">
    <property type="entry name" value="Zinc/RING finger domain, C3HC4 (zinc finger)"/>
    <property type="match status" value="1"/>
</dbReference>
<keyword evidence="9" id="KW-0862">Zinc</keyword>
<dbReference type="PROSITE" id="PS51044">
    <property type="entry name" value="ZF_SP_RING"/>
    <property type="match status" value="1"/>
</dbReference>
<keyword evidence="16" id="KW-1185">Reference proteome</keyword>
<evidence type="ECO:0000313" key="16">
    <source>
        <dbReference type="Proteomes" id="UP001151699"/>
    </source>
</evidence>
<evidence type="ECO:0000256" key="9">
    <source>
        <dbReference type="ARBA" id="ARBA00022833"/>
    </source>
</evidence>
<dbReference type="GO" id="GO:0061665">
    <property type="term" value="F:SUMO ligase activity"/>
    <property type="evidence" value="ECO:0007669"/>
    <property type="project" value="TreeGrafter"/>
</dbReference>
<keyword evidence="15" id="KW-0436">Ligase</keyword>
<evidence type="ECO:0000259" key="14">
    <source>
        <dbReference type="PROSITE" id="PS51044"/>
    </source>
</evidence>
<evidence type="ECO:0000256" key="11">
    <source>
        <dbReference type="ARBA" id="ARBA00031731"/>
    </source>
</evidence>